<dbReference type="VEuPathDB" id="VectorBase:AMEC002360"/>
<evidence type="ECO:0000313" key="2">
    <source>
        <dbReference type="Proteomes" id="UP000075902"/>
    </source>
</evidence>
<sequence length="397" mass="41570">MLGEVVGPGEALAARLAVVRPLAGVDAQVARQVGLAAERAPTEQTDERPLAGVLAHVQLQVFLRPDALAAERAGEPAVPLLLGRVHPQKVQDGGFLRIEPEQPVVRYRLRVDQTVERVAERGGRSAGGGGGGAGRRQGVRVRMHQPAATGRCGRRSGCCHTAMHTARFSLHRADDGRVVLVVVMGGGSRHRRHRGRLIGHHRAAGRLATAAAALVRARHGRLAVGGRCSHPAPTSLLAVEPLERVVQPVLLERLQVAELHAAHVAGEELVGRDPAPAAADAARLPPVMLRQHRPVPAAGVPALLPAQPAQVRLVVVDRQVRVLQGGVLLQQPGGREVGHADVTLGGVGAGRCCRRAATAASGGGGGRGRAATQLPDVTEQRQPGFVAAGRRGRRGRC</sequence>
<accession>A0A182THF6</accession>
<proteinExistence type="predicted"/>
<dbReference type="AlphaFoldDB" id="A0A182THF6"/>
<dbReference type="EnsemblMetazoa" id="AMEC002360-RA">
    <property type="protein sequence ID" value="AMEC002360-PA"/>
    <property type="gene ID" value="AMEC002360"/>
</dbReference>
<reference evidence="1" key="2">
    <citation type="submission" date="2020-05" db="UniProtKB">
        <authorList>
            <consortium name="EnsemblMetazoa"/>
        </authorList>
    </citation>
    <scope>IDENTIFICATION</scope>
    <source>
        <strain evidence="1">CM1001059</strain>
    </source>
</reference>
<keyword evidence="2" id="KW-1185">Reference proteome</keyword>
<protein>
    <submittedName>
        <fullName evidence="1">Uncharacterized protein</fullName>
    </submittedName>
</protein>
<dbReference type="Proteomes" id="UP000075902">
    <property type="component" value="Unassembled WGS sequence"/>
</dbReference>
<name>A0A182THF6_9DIPT</name>
<reference evidence="2" key="1">
    <citation type="submission" date="2014-01" db="EMBL/GenBank/DDBJ databases">
        <title>The Genome Sequence of Anopheles melas CM1001059_A (V2).</title>
        <authorList>
            <consortium name="The Broad Institute Genomics Platform"/>
            <person name="Neafsey D.E."/>
            <person name="Besansky N."/>
            <person name="Howell P."/>
            <person name="Walton C."/>
            <person name="Young S.K."/>
            <person name="Zeng Q."/>
            <person name="Gargeya S."/>
            <person name="Fitzgerald M."/>
            <person name="Haas B."/>
            <person name="Abouelleil A."/>
            <person name="Allen A.W."/>
            <person name="Alvarado L."/>
            <person name="Arachchi H.M."/>
            <person name="Berlin A.M."/>
            <person name="Chapman S.B."/>
            <person name="Gainer-Dewar J."/>
            <person name="Goldberg J."/>
            <person name="Griggs A."/>
            <person name="Gujja S."/>
            <person name="Hansen M."/>
            <person name="Howarth C."/>
            <person name="Imamovic A."/>
            <person name="Ireland A."/>
            <person name="Larimer J."/>
            <person name="McCowan C."/>
            <person name="Murphy C."/>
            <person name="Pearson M."/>
            <person name="Poon T.W."/>
            <person name="Priest M."/>
            <person name="Roberts A."/>
            <person name="Saif S."/>
            <person name="Shea T."/>
            <person name="Sisk P."/>
            <person name="Sykes S."/>
            <person name="Wortman J."/>
            <person name="Nusbaum C."/>
            <person name="Birren B."/>
        </authorList>
    </citation>
    <scope>NUCLEOTIDE SEQUENCE [LARGE SCALE GENOMIC DNA]</scope>
    <source>
        <strain evidence="2">CM1001059</strain>
    </source>
</reference>
<evidence type="ECO:0000313" key="1">
    <source>
        <dbReference type="EnsemblMetazoa" id="AMEC002360-PA"/>
    </source>
</evidence>
<organism evidence="1 2">
    <name type="scientific">Anopheles melas</name>
    <dbReference type="NCBI Taxonomy" id="34690"/>
    <lineage>
        <taxon>Eukaryota</taxon>
        <taxon>Metazoa</taxon>
        <taxon>Ecdysozoa</taxon>
        <taxon>Arthropoda</taxon>
        <taxon>Hexapoda</taxon>
        <taxon>Insecta</taxon>
        <taxon>Pterygota</taxon>
        <taxon>Neoptera</taxon>
        <taxon>Endopterygota</taxon>
        <taxon>Diptera</taxon>
        <taxon>Nematocera</taxon>
        <taxon>Culicoidea</taxon>
        <taxon>Culicidae</taxon>
        <taxon>Anophelinae</taxon>
        <taxon>Anopheles</taxon>
    </lineage>
</organism>